<dbReference type="GeneID" id="102801067"/>
<accession>A0ABM0LYX2</accession>
<feature type="non-terminal residue" evidence="2">
    <location>
        <position position="1"/>
    </location>
</feature>
<dbReference type="Gene3D" id="3.40.50.300">
    <property type="entry name" value="P-loop containing nucleotide triphosphate hydrolases"/>
    <property type="match status" value="1"/>
</dbReference>
<proteinExistence type="predicted"/>
<dbReference type="SUPFAM" id="SSF52540">
    <property type="entry name" value="P-loop containing nucleoside triphosphate hydrolases"/>
    <property type="match status" value="1"/>
</dbReference>
<gene>
    <name evidence="2" type="primary">LOC102801067</name>
</gene>
<dbReference type="RefSeq" id="XP_006812963.1">
    <property type="nucleotide sequence ID" value="XM_006812900.1"/>
</dbReference>
<sequence length="502" mass="57252">TAHQQPEKTSKEDELQRLEERLKLAGDVGITDHEVTFYDLAGQRVYNMTHQIFMPSNGVYIYVTDLSKDLDAVCVDEDGKLTMEGKTSKESILSWSNSILACVSTKTDLQHKFNPSIVIAGTKIDKITKNRDEVIAKRKKAIYQCLMEETKVAATYLPVKGTKVFAISNNPVEEVQQINEIEELKDMLLKLAQSKTYKVPDKWVTLELTIKRDTLKKDHLKMNLNEVYRVDDKDLHNVVITHPQRLVDLFRLVITHMFKHGEADGNTDLYYMWANLSNEGVLEVKLVEEILKKEDHIDNKEILLETFKMFDIIIPKPGTNTEYYMVCLLKKAGEAKVLSPKGSQSSSSLYYHFKRGFLPDGFFHQLVIRCLKKWPNAKLYQDDARFGLGDNHYLIMSKKASDIQLSVLTTNPRAVDPSHGPEVRQLVEEHADVLVKRYNPGLSYAVCLRCDCGDHNSSQIAPEQNVLDGVDDGCVEVKHGKLLFCQRGTEMSDCGRSFWFPE</sequence>
<reference evidence="2" key="1">
    <citation type="submission" date="2025-08" db="UniProtKB">
        <authorList>
            <consortium name="RefSeq"/>
        </authorList>
    </citation>
    <scope>IDENTIFICATION</scope>
    <source>
        <tissue evidence="2">Testes</tissue>
    </source>
</reference>
<keyword evidence="1" id="KW-1185">Reference proteome</keyword>
<evidence type="ECO:0000313" key="2">
    <source>
        <dbReference type="RefSeq" id="XP_006812963.1"/>
    </source>
</evidence>
<feature type="non-terminal residue" evidence="2">
    <location>
        <position position="502"/>
    </location>
</feature>
<dbReference type="InterPro" id="IPR027417">
    <property type="entry name" value="P-loop_NTPase"/>
</dbReference>
<organism evidence="1 2">
    <name type="scientific">Saccoglossus kowalevskii</name>
    <name type="common">Acorn worm</name>
    <dbReference type="NCBI Taxonomy" id="10224"/>
    <lineage>
        <taxon>Eukaryota</taxon>
        <taxon>Metazoa</taxon>
        <taxon>Hemichordata</taxon>
        <taxon>Enteropneusta</taxon>
        <taxon>Harrimaniidae</taxon>
        <taxon>Saccoglossus</taxon>
    </lineage>
</organism>
<name>A0ABM0LYX2_SACKO</name>
<protein>
    <submittedName>
        <fullName evidence="2">Uncharacterized protein LOC102801067</fullName>
    </submittedName>
</protein>
<evidence type="ECO:0000313" key="1">
    <source>
        <dbReference type="Proteomes" id="UP000694865"/>
    </source>
</evidence>
<dbReference type="Proteomes" id="UP000694865">
    <property type="component" value="Unplaced"/>
</dbReference>